<dbReference type="GO" id="GO:0004519">
    <property type="term" value="F:endonuclease activity"/>
    <property type="evidence" value="ECO:0007669"/>
    <property type="project" value="UniProtKB-KW"/>
</dbReference>
<dbReference type="Pfam" id="PF13558">
    <property type="entry name" value="SbcC_Walker_B"/>
    <property type="match status" value="1"/>
</dbReference>
<dbReference type="AlphaFoldDB" id="A0A0H3BJL2"/>
<dbReference type="Gene3D" id="3.40.50.300">
    <property type="entry name" value="P-loop containing nucleotide triphosphate hydrolases"/>
    <property type="match status" value="2"/>
</dbReference>
<feature type="coiled-coil region" evidence="1">
    <location>
        <begin position="627"/>
        <end position="654"/>
    </location>
</feature>
<keyword evidence="1" id="KW-0540">Nuclease</keyword>
<keyword evidence="1" id="KW-0233">DNA recombination</keyword>
<evidence type="ECO:0000313" key="3">
    <source>
        <dbReference type="EMBL" id="ACD71046.1"/>
    </source>
</evidence>
<dbReference type="GO" id="GO:0016887">
    <property type="term" value="F:ATP hydrolysis activity"/>
    <property type="evidence" value="ECO:0007669"/>
    <property type="project" value="InterPro"/>
</dbReference>
<evidence type="ECO:0000313" key="4">
    <source>
        <dbReference type="Proteomes" id="UP000001202"/>
    </source>
</evidence>
<dbReference type="InterPro" id="IPR038729">
    <property type="entry name" value="Rad50/SbcC_AAA"/>
</dbReference>
<keyword evidence="1" id="KW-0378">Hydrolase</keyword>
<dbReference type="InterPro" id="IPR004592">
    <property type="entry name" value="SbcC_gammaproteobac_type"/>
</dbReference>
<organism evidence="3 4">
    <name type="scientific">Treponema pallidum subsp. pallidum (strain SS14)</name>
    <dbReference type="NCBI Taxonomy" id="455434"/>
    <lineage>
        <taxon>Bacteria</taxon>
        <taxon>Pseudomonadati</taxon>
        <taxon>Spirochaetota</taxon>
        <taxon>Spirochaetia</taxon>
        <taxon>Spirochaetales</taxon>
        <taxon>Treponemataceae</taxon>
        <taxon>Treponema</taxon>
    </lineage>
</organism>
<keyword evidence="1" id="KW-0175">Coiled coil</keyword>
<name>A0A0H3BJL2_TREPS</name>
<dbReference type="PATRIC" id="fig|455434.6.peg.621"/>
<protein>
    <recommendedName>
        <fullName evidence="1">Nuclease SbcCD subunit C</fullName>
    </recommendedName>
</protein>
<comment type="function">
    <text evidence="1">SbcCD cleaves DNA hairpin structures. These structures can inhibit DNA replication and are intermediates in certain DNA recombination reactions. The complex acts as a 3'-&gt;5' double strand exonuclease that can open hairpins. It also has a 5' single-strand endonuclease activity.</text>
</comment>
<dbReference type="SMR" id="A0A0H3BJL2"/>
<dbReference type="RefSeq" id="WP_010882073.1">
    <property type="nucleotide sequence ID" value="NC_010741.1"/>
</dbReference>
<dbReference type="Proteomes" id="UP000001202">
    <property type="component" value="Chromosome"/>
</dbReference>
<dbReference type="EMBL" id="CP000805">
    <property type="protein sequence ID" value="ACD71046.1"/>
    <property type="molecule type" value="Genomic_DNA"/>
</dbReference>
<dbReference type="GO" id="GO:0006302">
    <property type="term" value="P:double-strand break repair"/>
    <property type="evidence" value="ECO:0007669"/>
    <property type="project" value="InterPro"/>
</dbReference>
<gene>
    <name evidence="1 3" type="primary">sbcC</name>
    <name evidence="3" type="ordered locus">TPASS_0627</name>
</gene>
<dbReference type="GeneID" id="93876394"/>
<dbReference type="KEGG" id="tpp:TPASS_0627"/>
<dbReference type="PANTHER" id="PTHR32114:SF2">
    <property type="entry name" value="ABC TRANSPORTER ABCH.3"/>
    <property type="match status" value="1"/>
</dbReference>
<dbReference type="PANTHER" id="PTHR32114">
    <property type="entry name" value="ABC TRANSPORTER ABCH.3"/>
    <property type="match status" value="1"/>
</dbReference>
<dbReference type="InterPro" id="IPR027417">
    <property type="entry name" value="P-loop_NTPase"/>
</dbReference>
<dbReference type="GO" id="GO:0006310">
    <property type="term" value="P:DNA recombination"/>
    <property type="evidence" value="ECO:0007669"/>
    <property type="project" value="UniProtKB-KW"/>
</dbReference>
<evidence type="ECO:0000256" key="1">
    <source>
        <dbReference type="RuleBase" id="RU363070"/>
    </source>
</evidence>
<keyword evidence="1" id="KW-0255">Endonuclease</keyword>
<dbReference type="SUPFAM" id="SSF52540">
    <property type="entry name" value="P-loop containing nucleoside triphosphate hydrolases"/>
    <property type="match status" value="1"/>
</dbReference>
<evidence type="ECO:0000259" key="2">
    <source>
        <dbReference type="Pfam" id="PF13476"/>
    </source>
</evidence>
<comment type="subunit">
    <text evidence="1">Heterodimer of SbcC and SbcD.</text>
</comment>
<dbReference type="Pfam" id="PF13476">
    <property type="entry name" value="AAA_23"/>
    <property type="match status" value="1"/>
</dbReference>
<dbReference type="GO" id="GO:0006260">
    <property type="term" value="P:DNA replication"/>
    <property type="evidence" value="ECO:0007669"/>
    <property type="project" value="UniProtKB-KW"/>
</dbReference>
<keyword evidence="1 3" id="KW-0269">Exonuclease</keyword>
<dbReference type="NCBIfam" id="TIGR00618">
    <property type="entry name" value="sbcc"/>
    <property type="match status" value="1"/>
</dbReference>
<sequence length="1047" mass="118647">MKPMRLTLHNIGPFVGTHTVDFTALGPIFLVCGKTGSGKTTLFDAIAYALYGKPLGTRAEVIRSLRSHYAAPSEAAFATLEFSLGTKIYRVHRTLTCTLSHRKTEQPEQLYLEQKKGHGWERIACAHKSETECVIHDLLKLNSKEFERVVMLPQGECAQFLKANSKEKKETLMNLFPVDQYTALMERAKKKSLHAKAVLETLRSQLETLCAECMPDTYHERKQTLEAELQHARDALQQTRISHAYYTQKREALEAQLKKQQLCKELRARIETYRAQEPVHAETQKRIDRARKAAPLAAHIKHVTQCEQDAQRIHAEIQEKMRSREQLLMKRAAHVAQQSSIEEQRRLLQTLHSACIHIEDAHDVATSIRDISCQAHTLTQHIHTLAQQKTTLTQQEQSLCKELDILQREAGTIDTRTSAFNDLQIQLAHAKKTQELSQRYAELCAAHATCTAQCEKLEKIHAQKSAYSTRAREQLLQTKEQIHLQETRTHAVVLARLLEHQEPCPVCGSCIHPNPARQDIDNLEPLTRRMQRIEQTYAQLETSEKDVYHILTSERERRASYSAQMQEIQHSFSILTSCDTRSSCDIPNVQKITVRVLDLTEKLSRAKDMLACAQHALLRKKQPEQDLQDVRAHLQQCSQELAKKETALHALQETLTQQRVRIHALSIRLPKELLASNLLAPQKMQHEKESVAYWKEMLAHCQTLMRELHTHIEEYDREFNEIENASSALGADIAAREDALNHVQKEYMHLARTVCCARTEAHFNNNEEVTAALMTDAELSHAAAEIQFFNELRAADTHLLKTLEAEIGTEIPSDLDELNAQCHTLVKDEENFLSRIEILSATLHTLTHQYLKYEECSKQLAQKTQESAKLITLSDELNGINQKKIQFDAWALISFLHEITAYANIRLQKMSEGRYHLRVADSHVNARGYQGLALLVADAYTGSVRPSATLSGGETFMASISLALGLADSIQTRSGGIVLDSLFIDEGFGSLDEASLDKAIGILDEIREGSRMIGIISHVHELRTRIPHKILIKKTNAGSHVMQGDAE</sequence>
<feature type="domain" description="Rad50/SbcC-type AAA" evidence="2">
    <location>
        <begin position="5"/>
        <end position="209"/>
    </location>
</feature>
<comment type="similarity">
    <text evidence="1">Belongs to the SMC family. SbcC subfamily.</text>
</comment>
<accession>A0A0H3BJL2</accession>
<proteinExistence type="inferred from homology"/>
<reference evidence="3 4" key="1">
    <citation type="journal article" date="2008" name="BMC Microbiol.">
        <title>Complete genome sequence of Treponema pallidum ssp. pallidum strain SS14 determined with oligonucleotide arrays.</title>
        <authorList>
            <person name="Matejkova P."/>
            <person name="Strouhal M."/>
            <person name="Smajs D."/>
            <person name="Norris S.J."/>
            <person name="Palzkill T."/>
            <person name="Petrosino J.F."/>
            <person name="Sodergren E."/>
            <person name="Norton J.E."/>
            <person name="Singh J."/>
            <person name="Richmond T.A."/>
            <person name="Molla M.N."/>
            <person name="Albert T.J."/>
            <person name="Weinstock G.M."/>
        </authorList>
    </citation>
    <scope>NUCLEOTIDE SEQUENCE [LARGE SCALE GENOMIC DNA]</scope>
    <source>
        <strain evidence="3 4">SS14</strain>
    </source>
</reference>
<keyword evidence="1" id="KW-0235">DNA replication</keyword>
<dbReference type="GO" id="GO:0004527">
    <property type="term" value="F:exonuclease activity"/>
    <property type="evidence" value="ECO:0007669"/>
    <property type="project" value="UniProtKB-KW"/>
</dbReference>